<evidence type="ECO:0000313" key="2">
    <source>
        <dbReference type="EMBL" id="KAG6500441.1"/>
    </source>
</evidence>
<keyword evidence="1" id="KW-0812">Transmembrane</keyword>
<keyword evidence="1" id="KW-0472">Membrane</keyword>
<evidence type="ECO:0000313" key="3">
    <source>
        <dbReference type="Proteomes" id="UP000734854"/>
    </source>
</evidence>
<comment type="caution">
    <text evidence="2">The sequence shown here is derived from an EMBL/GenBank/DDBJ whole genome shotgun (WGS) entry which is preliminary data.</text>
</comment>
<dbReference type="Proteomes" id="UP000734854">
    <property type="component" value="Unassembled WGS sequence"/>
</dbReference>
<accession>A0A8J5L4A7</accession>
<proteinExistence type="predicted"/>
<dbReference type="AlphaFoldDB" id="A0A8J5L4A7"/>
<dbReference type="EMBL" id="JACMSC010000011">
    <property type="protein sequence ID" value="KAG6500441.1"/>
    <property type="molecule type" value="Genomic_DNA"/>
</dbReference>
<organism evidence="2 3">
    <name type="scientific">Zingiber officinale</name>
    <name type="common">Ginger</name>
    <name type="synonym">Amomum zingiber</name>
    <dbReference type="NCBI Taxonomy" id="94328"/>
    <lineage>
        <taxon>Eukaryota</taxon>
        <taxon>Viridiplantae</taxon>
        <taxon>Streptophyta</taxon>
        <taxon>Embryophyta</taxon>
        <taxon>Tracheophyta</taxon>
        <taxon>Spermatophyta</taxon>
        <taxon>Magnoliopsida</taxon>
        <taxon>Liliopsida</taxon>
        <taxon>Zingiberales</taxon>
        <taxon>Zingiberaceae</taxon>
        <taxon>Zingiber</taxon>
    </lineage>
</organism>
<sequence length="213" mass="22017">MEKFILGSFGSIYANPLAMVKPPSNNRLTPLTYLDSSPARYATASATSSAPSLTPFRLADLSIVASKASLSKSSHAIASGVATPCGDTQLTRIPCLPSSAAALLISPTTACFEHVYACGTNPAVVDAVLAVITMLPCLAGVITLAAYLVARNTPVTFTDINRWKSSTSQSGNDFCLGSATPALLNMTSSFPCRATATSTALATSDSLVTSQWT</sequence>
<evidence type="ECO:0000256" key="1">
    <source>
        <dbReference type="SAM" id="Phobius"/>
    </source>
</evidence>
<feature type="transmembrane region" description="Helical" evidence="1">
    <location>
        <begin position="127"/>
        <end position="150"/>
    </location>
</feature>
<reference evidence="2 3" key="1">
    <citation type="submission" date="2020-08" db="EMBL/GenBank/DDBJ databases">
        <title>Plant Genome Project.</title>
        <authorList>
            <person name="Zhang R.-G."/>
        </authorList>
    </citation>
    <scope>NUCLEOTIDE SEQUENCE [LARGE SCALE GENOMIC DNA]</scope>
    <source>
        <tissue evidence="2">Rhizome</tissue>
    </source>
</reference>
<keyword evidence="3" id="KW-1185">Reference proteome</keyword>
<protein>
    <submittedName>
        <fullName evidence="2">Uncharacterized protein</fullName>
    </submittedName>
</protein>
<gene>
    <name evidence="2" type="ORF">ZIOFF_040286</name>
</gene>
<name>A0A8J5L4A7_ZINOF</name>
<keyword evidence="1" id="KW-1133">Transmembrane helix</keyword>